<comment type="similarity">
    <text evidence="1">Belongs to the LysR transcriptional regulatory family.</text>
</comment>
<feature type="domain" description="HTH lysR-type" evidence="5">
    <location>
        <begin position="2"/>
        <end position="59"/>
    </location>
</feature>
<dbReference type="GO" id="GO:0032993">
    <property type="term" value="C:protein-DNA complex"/>
    <property type="evidence" value="ECO:0007669"/>
    <property type="project" value="TreeGrafter"/>
</dbReference>
<dbReference type="AlphaFoldDB" id="A0A0A8VCZ3"/>
<keyword evidence="3" id="KW-0238">DNA-binding</keyword>
<dbReference type="PANTHER" id="PTHR30346:SF0">
    <property type="entry name" value="HCA OPERON TRANSCRIPTIONAL ACTIVATOR HCAR"/>
    <property type="match status" value="1"/>
</dbReference>
<dbReference type="SUPFAM" id="SSF46785">
    <property type="entry name" value="Winged helix' DNA-binding domain"/>
    <property type="match status" value="1"/>
</dbReference>
<dbReference type="InterPro" id="IPR036388">
    <property type="entry name" value="WH-like_DNA-bd_sf"/>
</dbReference>
<dbReference type="GeneID" id="66879386"/>
<dbReference type="InterPro" id="IPR036390">
    <property type="entry name" value="WH_DNA-bd_sf"/>
</dbReference>
<accession>A0A0A8VCZ3</accession>
<dbReference type="PANTHER" id="PTHR30346">
    <property type="entry name" value="TRANSCRIPTIONAL DUAL REGULATOR HCAR-RELATED"/>
    <property type="match status" value="1"/>
</dbReference>
<evidence type="ECO:0000256" key="4">
    <source>
        <dbReference type="ARBA" id="ARBA00023163"/>
    </source>
</evidence>
<organism evidence="6">
    <name type="scientific">Yersinia ruckeri</name>
    <dbReference type="NCBI Taxonomy" id="29486"/>
    <lineage>
        <taxon>Bacteria</taxon>
        <taxon>Pseudomonadati</taxon>
        <taxon>Pseudomonadota</taxon>
        <taxon>Gammaproteobacteria</taxon>
        <taxon>Enterobacterales</taxon>
        <taxon>Yersiniaceae</taxon>
        <taxon>Yersinia</taxon>
    </lineage>
</organism>
<keyword evidence="4" id="KW-0804">Transcription</keyword>
<evidence type="ECO:0000256" key="2">
    <source>
        <dbReference type="ARBA" id="ARBA00023015"/>
    </source>
</evidence>
<evidence type="ECO:0000313" key="6">
    <source>
        <dbReference type="EMBL" id="CEK27440.1"/>
    </source>
</evidence>
<dbReference type="Pfam" id="PF00126">
    <property type="entry name" value="HTH_1"/>
    <property type="match status" value="1"/>
</dbReference>
<dbReference type="EMBL" id="LN681231">
    <property type="protein sequence ID" value="CEK27440.1"/>
    <property type="molecule type" value="Genomic_DNA"/>
</dbReference>
<sequence>MFLSRKLEAFMAVVEYGSLSKAARVMNRTTPPVAKSIKDFESIIGKKLFKREKFGMSLTHDGEILYNDLKNLHQQDKDITNKHLTGHVSNAVNIYYDWGKVDSLTKIWEAAEKNNIHASIIRFNHETVDDISDFDGNTLIISSEKILCDRFSLIKEVCDATFGIYARKEIINTSSDIINLLHSNIWLCNPVLYKSDFIKSLEEEVKKYVGKVSVRQVDDFNCCLKFINSGRYVCITDSIIDGFNTSDKLDFVNLKDQFGDNKFYFYKSRSHSSVLNGLIDFVNTIN</sequence>
<dbReference type="RefSeq" id="WP_004719889.1">
    <property type="nucleotide sequence ID" value="NZ_CCYO01000033.1"/>
</dbReference>
<proteinExistence type="inferred from homology"/>
<dbReference type="GO" id="GO:0003700">
    <property type="term" value="F:DNA-binding transcription factor activity"/>
    <property type="evidence" value="ECO:0007669"/>
    <property type="project" value="InterPro"/>
</dbReference>
<keyword evidence="2" id="KW-0805">Transcription regulation</keyword>
<dbReference type="Gene3D" id="1.10.10.10">
    <property type="entry name" value="Winged helix-like DNA-binding domain superfamily/Winged helix DNA-binding domain"/>
    <property type="match status" value="1"/>
</dbReference>
<dbReference type="OrthoDB" id="5723059at2"/>
<evidence type="ECO:0000256" key="3">
    <source>
        <dbReference type="ARBA" id="ARBA00023125"/>
    </source>
</evidence>
<name>A0A0A8VCZ3_YERRU</name>
<dbReference type="InterPro" id="IPR000847">
    <property type="entry name" value="LysR_HTH_N"/>
</dbReference>
<gene>
    <name evidence="6" type="ORF">CSF007_8430</name>
</gene>
<dbReference type="GO" id="GO:0003677">
    <property type="term" value="F:DNA binding"/>
    <property type="evidence" value="ECO:0007669"/>
    <property type="project" value="UniProtKB-KW"/>
</dbReference>
<reference evidence="6" key="1">
    <citation type="journal article" date="2015" name="Genome Announc.">
        <title>Complete Genome Sequence of Yersinia ruckeri Strain CSF007-82, Etiologic Agent of Red Mouth Disease in Salmonid Fish.</title>
        <authorList>
            <person name="Nelson M.C."/>
            <person name="LaPatra S.E."/>
            <person name="Welch T.J."/>
            <person name="Graf J."/>
        </authorList>
    </citation>
    <scope>NUCLEOTIDE SEQUENCE</scope>
    <source>
        <strain evidence="6">CSF007-82</strain>
    </source>
</reference>
<protein>
    <submittedName>
        <fullName evidence="6">LysR-family transcriptional regulatory protein</fullName>
    </submittedName>
</protein>
<dbReference type="PROSITE" id="PS50931">
    <property type="entry name" value="HTH_LYSR"/>
    <property type="match status" value="1"/>
</dbReference>
<evidence type="ECO:0000256" key="1">
    <source>
        <dbReference type="ARBA" id="ARBA00009437"/>
    </source>
</evidence>
<evidence type="ECO:0000259" key="5">
    <source>
        <dbReference type="PROSITE" id="PS50931"/>
    </source>
</evidence>